<dbReference type="PANTHER" id="PTHR11839:SF1">
    <property type="entry name" value="ADP-SUGAR PYROPHOSPHATASE"/>
    <property type="match status" value="1"/>
</dbReference>
<reference evidence="4" key="1">
    <citation type="submission" date="2021-02" db="EMBL/GenBank/DDBJ databases">
        <title>Psilocybe cubensis genome.</title>
        <authorList>
            <person name="Mckernan K.J."/>
            <person name="Crawford S."/>
            <person name="Trippe A."/>
            <person name="Kane L.T."/>
            <person name="Mclaughlin S."/>
        </authorList>
    </citation>
    <scope>NUCLEOTIDE SEQUENCE [LARGE SCALE GENOMIC DNA]</scope>
    <source>
        <strain evidence="4">MGC-MH-2018</strain>
    </source>
</reference>
<evidence type="ECO:0000259" key="3">
    <source>
        <dbReference type="PROSITE" id="PS51462"/>
    </source>
</evidence>
<keyword evidence="1 2" id="KW-0378">Hydrolase</keyword>
<evidence type="ECO:0000256" key="2">
    <source>
        <dbReference type="RuleBase" id="RU003476"/>
    </source>
</evidence>
<dbReference type="PRINTS" id="PR00502">
    <property type="entry name" value="NUDIXFAMILY"/>
</dbReference>
<dbReference type="AlphaFoldDB" id="A0A8H7Y2H3"/>
<name>A0A8H7Y2H3_PSICU</name>
<dbReference type="GO" id="GO:0019693">
    <property type="term" value="P:ribose phosphate metabolic process"/>
    <property type="evidence" value="ECO:0007669"/>
    <property type="project" value="TreeGrafter"/>
</dbReference>
<dbReference type="InterPro" id="IPR020476">
    <property type="entry name" value="Nudix_hydrolase"/>
</dbReference>
<dbReference type="CDD" id="cd18888">
    <property type="entry name" value="NUDIX_ADPRase_Nudt5"/>
    <property type="match status" value="1"/>
</dbReference>
<dbReference type="InterPro" id="IPR020084">
    <property type="entry name" value="NUDIX_hydrolase_CS"/>
</dbReference>
<dbReference type="SUPFAM" id="SSF55811">
    <property type="entry name" value="Nudix"/>
    <property type="match status" value="1"/>
</dbReference>
<dbReference type="PROSITE" id="PS00893">
    <property type="entry name" value="NUDIX_BOX"/>
    <property type="match status" value="1"/>
</dbReference>
<dbReference type="FunFam" id="3.90.79.10:FF:000016">
    <property type="entry name" value="ADP-sugar pyrophosphatase isoform X1"/>
    <property type="match status" value="1"/>
</dbReference>
<feature type="domain" description="Nudix hydrolase" evidence="3">
    <location>
        <begin position="56"/>
        <end position="197"/>
    </location>
</feature>
<dbReference type="Gene3D" id="3.90.79.10">
    <property type="entry name" value="Nucleoside Triphosphate Pyrophosphohydrolase"/>
    <property type="match status" value="1"/>
</dbReference>
<gene>
    <name evidence="4" type="ORF">JR316_003694</name>
</gene>
<accession>A0A8H7Y2H3</accession>
<comment type="caution">
    <text evidence="4">The sequence shown here is derived from an EMBL/GenBank/DDBJ whole genome shotgun (WGS) entry which is preliminary data.</text>
</comment>
<dbReference type="PROSITE" id="PS51462">
    <property type="entry name" value="NUDIX"/>
    <property type="match status" value="1"/>
</dbReference>
<evidence type="ECO:0000313" key="4">
    <source>
        <dbReference type="EMBL" id="KAG5171607.1"/>
    </source>
</evidence>
<organism evidence="4">
    <name type="scientific">Psilocybe cubensis</name>
    <name type="common">Psychedelic mushroom</name>
    <name type="synonym">Stropharia cubensis</name>
    <dbReference type="NCBI Taxonomy" id="181762"/>
    <lineage>
        <taxon>Eukaryota</taxon>
        <taxon>Fungi</taxon>
        <taxon>Dikarya</taxon>
        <taxon>Basidiomycota</taxon>
        <taxon>Agaricomycotina</taxon>
        <taxon>Agaricomycetes</taxon>
        <taxon>Agaricomycetidae</taxon>
        <taxon>Agaricales</taxon>
        <taxon>Agaricineae</taxon>
        <taxon>Strophariaceae</taxon>
        <taxon>Psilocybe</taxon>
    </lineage>
</organism>
<dbReference type="Pfam" id="PF00293">
    <property type="entry name" value="NUDIX"/>
    <property type="match status" value="1"/>
</dbReference>
<sequence length="212" mass="23521">MSHNEPRILSKEEMPASEAKWITLKKIKYSDQEGKEPTLSIKRIWESAERKTRKSIGVDGVAIFAVLRSKSNAFPLSTVVIEQFRPPVGKYIIELPAGLIDEGETVEEAAKRELYEETGYTADDIMEVSPVVVSDPGLTNANMQLVVLNVVMEDELTLPKPNLDPGEFIVTKVVEIAKLNAALEDYNEKGFVVDARLSHLASGLELAKKLQI</sequence>
<evidence type="ECO:0000256" key="1">
    <source>
        <dbReference type="ARBA" id="ARBA00022801"/>
    </source>
</evidence>
<dbReference type="GO" id="GO:0047631">
    <property type="term" value="F:ADP-ribose diphosphatase activity"/>
    <property type="evidence" value="ECO:0007669"/>
    <property type="project" value="TreeGrafter"/>
</dbReference>
<dbReference type="GO" id="GO:0005634">
    <property type="term" value="C:nucleus"/>
    <property type="evidence" value="ECO:0007669"/>
    <property type="project" value="TreeGrafter"/>
</dbReference>
<proteinExistence type="inferred from homology"/>
<protein>
    <recommendedName>
        <fullName evidence="3">Nudix hydrolase domain-containing protein</fullName>
    </recommendedName>
</protein>
<comment type="similarity">
    <text evidence="2">Belongs to the Nudix hydrolase family.</text>
</comment>
<dbReference type="PANTHER" id="PTHR11839">
    <property type="entry name" value="UDP/ADP-SUGAR PYROPHOSPHATASE"/>
    <property type="match status" value="1"/>
</dbReference>
<dbReference type="InterPro" id="IPR000086">
    <property type="entry name" value="NUDIX_hydrolase_dom"/>
</dbReference>
<dbReference type="InterPro" id="IPR015797">
    <property type="entry name" value="NUDIX_hydrolase-like_dom_sf"/>
</dbReference>
<dbReference type="EMBL" id="JAFIQS010000003">
    <property type="protein sequence ID" value="KAG5171607.1"/>
    <property type="molecule type" value="Genomic_DNA"/>
</dbReference>
<dbReference type="GO" id="GO:0006753">
    <property type="term" value="P:nucleoside phosphate metabolic process"/>
    <property type="evidence" value="ECO:0007669"/>
    <property type="project" value="TreeGrafter"/>
</dbReference>